<dbReference type="PANTHER" id="PTHR43620:SF44">
    <property type="entry name" value="GLYCEROPHOSPHODIESTER PHOSPHODIESTERASE GDPDL6-RELATED"/>
    <property type="match status" value="1"/>
</dbReference>
<dbReference type="Gene3D" id="3.20.20.190">
    <property type="entry name" value="Phosphatidylinositol (PI) phosphodiesterase"/>
    <property type="match status" value="2"/>
</dbReference>
<dbReference type="InterPro" id="IPR030395">
    <property type="entry name" value="GP_PDE_dom"/>
</dbReference>
<comment type="catalytic activity">
    <reaction evidence="6">
        <text>a sn-glycero-3-phosphodiester + H2O = an alcohol + sn-glycerol 3-phosphate + H(+)</text>
        <dbReference type="Rhea" id="RHEA:12969"/>
        <dbReference type="ChEBI" id="CHEBI:15377"/>
        <dbReference type="ChEBI" id="CHEBI:15378"/>
        <dbReference type="ChEBI" id="CHEBI:30879"/>
        <dbReference type="ChEBI" id="CHEBI:57597"/>
        <dbReference type="ChEBI" id="CHEBI:83408"/>
        <dbReference type="EC" id="3.1.4.46"/>
    </reaction>
</comment>
<accession>A0A6V7QAG4</accession>
<dbReference type="GO" id="GO:0006629">
    <property type="term" value="P:lipid metabolic process"/>
    <property type="evidence" value="ECO:0007669"/>
    <property type="project" value="InterPro"/>
</dbReference>
<evidence type="ECO:0000256" key="8">
    <source>
        <dbReference type="SAM" id="SignalP"/>
    </source>
</evidence>
<feature type="compositionally biased region" description="Pro residues" evidence="7">
    <location>
        <begin position="703"/>
        <end position="713"/>
    </location>
</feature>
<dbReference type="SUPFAM" id="SSF51695">
    <property type="entry name" value="PLC-like phosphodiesterases"/>
    <property type="match status" value="2"/>
</dbReference>
<keyword evidence="4" id="KW-0378">Hydrolase</keyword>
<dbReference type="AlphaFoldDB" id="A0A6V7QAG4"/>
<evidence type="ECO:0000256" key="2">
    <source>
        <dbReference type="ARBA" id="ARBA00022729"/>
    </source>
</evidence>
<feature type="signal peptide" evidence="8">
    <location>
        <begin position="1"/>
        <end position="39"/>
    </location>
</feature>
<dbReference type="EMBL" id="LR862134">
    <property type="protein sequence ID" value="CAD1840112.1"/>
    <property type="molecule type" value="Genomic_DNA"/>
</dbReference>
<sequence>MDAYFRVGFRDRRVSSGESEMTRHLLLFIPLLLLRAAAAANSPAAPPPKWQTLSGEAPLVIARGGYSGLFPESSQYAYQFAMSTSLKSVVLFCDLQLTKDGASMCHSDLRLDNSTTIASAFPKGQKTYTVNGERIRGWFSVDFTADDIFNNVALIQSIFSRPSVFDGNLPPLAVEDVTGLRPSRFWLNVQYNSFFEKHSLDVTGYILDASRQISIDYVSSPEIGFLKGLNGKLRTGKTKLIFRFLDEDAVEPSANQTYSSLLKDLKMIKSFASGILVPKNYIWPVTKDQYLEPPTTLVADAHGLGLEVYAYNFANDAPASYNYSFDPTAEYLQFIDNSNFSVDGVLTDFPSTASEAVACLAHNNNDIPRKEGRPLIVTHNGASGVFAGCTDLAYQQAVKDGADVIDCSVQMSKDGVAFCLDSPDLMGKTTAIASFMSRATMVPEIQQNNGIFSFDLTWSEIQSLKPDLVSPLSQSGMARNPAAKNQGKFMTLADFLDFAKNSRVSGVLINIENAPYLASKKGLNIVNAVSGALTNASYDTQTNQQVLIQSDDTAVLSTFKKYPTYKRVLNIKETISDTPKPAVDEIKQYAEAVNIPRSSIVASTGFFLSSYTGVVKELHAANLSVYVSVLRNEFIMIAFDFFSDPLAEIATYVGGVGVDGIVTEFPATASAYFRSPCSDANAKLPYTILPTEPGSLLSLAPPEAAPPAEPPAPILEASDVVDPPLPPVADLSEKSSPPAATPPAPTEPSGQPGTSANAVICLLAVVLSIIYLNYH</sequence>
<dbReference type="PANTHER" id="PTHR43620">
    <property type="entry name" value="GLYCEROPHOSPHORYL DIESTER PHOSPHODIESTERASE"/>
    <property type="match status" value="1"/>
</dbReference>
<feature type="chain" id="PRO_5027664180" description="glycerophosphodiester phosphodiesterase" evidence="8">
    <location>
        <begin position="40"/>
        <end position="775"/>
    </location>
</feature>
<dbReference type="GO" id="GO:0008889">
    <property type="term" value="F:glycerophosphodiester phosphodiesterase activity"/>
    <property type="evidence" value="ECO:0007669"/>
    <property type="project" value="UniProtKB-EC"/>
</dbReference>
<evidence type="ECO:0000256" key="3">
    <source>
        <dbReference type="ARBA" id="ARBA00022798"/>
    </source>
</evidence>
<evidence type="ECO:0000259" key="9">
    <source>
        <dbReference type="PROSITE" id="PS51704"/>
    </source>
</evidence>
<evidence type="ECO:0000256" key="6">
    <source>
        <dbReference type="ARBA" id="ARBA00047512"/>
    </source>
</evidence>
<dbReference type="EC" id="3.1.4.46" evidence="1"/>
<protein>
    <recommendedName>
        <fullName evidence="1">glycerophosphodiester phosphodiesterase</fullName>
        <ecNumber evidence="1">3.1.4.46</ecNumber>
    </recommendedName>
</protein>
<keyword evidence="5" id="KW-0325">Glycoprotein</keyword>
<organism evidence="10">
    <name type="scientific">Ananas comosus var. bracteatus</name>
    <name type="common">red pineapple</name>
    <dbReference type="NCBI Taxonomy" id="296719"/>
    <lineage>
        <taxon>Eukaryota</taxon>
        <taxon>Viridiplantae</taxon>
        <taxon>Streptophyta</taxon>
        <taxon>Embryophyta</taxon>
        <taxon>Tracheophyta</taxon>
        <taxon>Spermatophyta</taxon>
        <taxon>Magnoliopsida</taxon>
        <taxon>Liliopsida</taxon>
        <taxon>Poales</taxon>
        <taxon>Bromeliaceae</taxon>
        <taxon>Bromelioideae</taxon>
        <taxon>Ananas</taxon>
    </lineage>
</organism>
<dbReference type="GO" id="GO:0006071">
    <property type="term" value="P:glycerol metabolic process"/>
    <property type="evidence" value="ECO:0007669"/>
    <property type="project" value="UniProtKB-KW"/>
</dbReference>
<dbReference type="FunFam" id="3.20.20.190:FF:000013">
    <property type="entry name" value="Glycerophosphodiester phosphodiesterase GDPDL3"/>
    <property type="match status" value="1"/>
</dbReference>
<keyword evidence="3" id="KW-0319">Glycerol metabolism</keyword>
<dbReference type="CDD" id="cd08603">
    <property type="entry name" value="GDPD_SHV3_repeat_1"/>
    <property type="match status" value="1"/>
</dbReference>
<dbReference type="Pfam" id="PF03009">
    <property type="entry name" value="GDPD"/>
    <property type="match status" value="2"/>
</dbReference>
<feature type="domain" description="GP-PDE" evidence="9">
    <location>
        <begin position="374"/>
        <end position="673"/>
    </location>
</feature>
<evidence type="ECO:0000313" key="10">
    <source>
        <dbReference type="EMBL" id="CAD1840112.1"/>
    </source>
</evidence>
<feature type="region of interest" description="Disordered" evidence="7">
    <location>
        <begin position="699"/>
        <end position="753"/>
    </location>
</feature>
<feature type="domain" description="GP-PDE" evidence="9">
    <location>
        <begin position="58"/>
        <end position="357"/>
    </location>
</feature>
<dbReference type="CDD" id="cd08604">
    <property type="entry name" value="GDPD_SHV3_repeat_2"/>
    <property type="match status" value="1"/>
</dbReference>
<dbReference type="FunFam" id="3.20.20.190:FF:000011">
    <property type="entry name" value="Glycerophosphodiester phosphodiesterase GDPDL3"/>
    <property type="match status" value="1"/>
</dbReference>
<evidence type="ECO:0000256" key="4">
    <source>
        <dbReference type="ARBA" id="ARBA00022801"/>
    </source>
</evidence>
<keyword evidence="2 8" id="KW-0732">Signal</keyword>
<reference evidence="10" key="1">
    <citation type="submission" date="2020-07" db="EMBL/GenBank/DDBJ databases">
        <authorList>
            <person name="Lin J."/>
        </authorList>
    </citation>
    <scope>NUCLEOTIDE SEQUENCE</scope>
</reference>
<name>A0A6V7QAG4_ANACO</name>
<evidence type="ECO:0000256" key="7">
    <source>
        <dbReference type="SAM" id="MobiDB-lite"/>
    </source>
</evidence>
<evidence type="ECO:0000256" key="1">
    <source>
        <dbReference type="ARBA" id="ARBA00012247"/>
    </source>
</evidence>
<gene>
    <name evidence="10" type="ORF">CB5_LOCUS23323</name>
</gene>
<proteinExistence type="predicted"/>
<dbReference type="InterPro" id="IPR017946">
    <property type="entry name" value="PLC-like_Pdiesterase_TIM-brl"/>
</dbReference>
<evidence type="ECO:0000256" key="5">
    <source>
        <dbReference type="ARBA" id="ARBA00023180"/>
    </source>
</evidence>
<dbReference type="PROSITE" id="PS51704">
    <property type="entry name" value="GP_PDE"/>
    <property type="match status" value="2"/>
</dbReference>